<protein>
    <submittedName>
        <fullName evidence="1">Predicted protein</fullName>
    </submittedName>
</protein>
<dbReference type="OrthoDB" id="77201at2759"/>
<dbReference type="STRING" id="985895.E5A131"/>
<evidence type="ECO:0000313" key="2">
    <source>
        <dbReference type="Proteomes" id="UP000002668"/>
    </source>
</evidence>
<reference evidence="2" key="1">
    <citation type="journal article" date="2011" name="Nat. Commun.">
        <title>Effector diversification within compartments of the Leptosphaeria maculans genome affected by Repeat-Induced Point mutations.</title>
        <authorList>
            <person name="Rouxel T."/>
            <person name="Grandaubert J."/>
            <person name="Hane J.K."/>
            <person name="Hoede C."/>
            <person name="van de Wouw A.P."/>
            <person name="Couloux A."/>
            <person name="Dominguez V."/>
            <person name="Anthouard V."/>
            <person name="Bally P."/>
            <person name="Bourras S."/>
            <person name="Cozijnsen A.J."/>
            <person name="Ciuffetti L.M."/>
            <person name="Degrave A."/>
            <person name="Dilmaghani A."/>
            <person name="Duret L."/>
            <person name="Fudal I."/>
            <person name="Goodwin S.B."/>
            <person name="Gout L."/>
            <person name="Glaser N."/>
            <person name="Linglin J."/>
            <person name="Kema G.H.J."/>
            <person name="Lapalu N."/>
            <person name="Lawrence C.B."/>
            <person name="May K."/>
            <person name="Meyer M."/>
            <person name="Ollivier B."/>
            <person name="Poulain J."/>
            <person name="Schoch C.L."/>
            <person name="Simon A."/>
            <person name="Spatafora J.W."/>
            <person name="Stachowiak A."/>
            <person name="Turgeon B.G."/>
            <person name="Tyler B.M."/>
            <person name="Vincent D."/>
            <person name="Weissenbach J."/>
            <person name="Amselem J."/>
            <person name="Quesneville H."/>
            <person name="Oliver R.P."/>
            <person name="Wincker P."/>
            <person name="Balesdent M.-H."/>
            <person name="Howlett B.J."/>
        </authorList>
    </citation>
    <scope>NUCLEOTIDE SEQUENCE [LARGE SCALE GENOMIC DNA]</scope>
    <source>
        <strain evidence="2">JN3 / isolate v23.1.3 / race Av1-4-5-6-7-8</strain>
    </source>
</reference>
<dbReference type="InParanoid" id="E5A131"/>
<keyword evidence="2" id="KW-1185">Reference proteome</keyword>
<name>E5A131_LEPMJ</name>
<gene>
    <name evidence="1" type="ORF">LEMA_P104580.1</name>
</gene>
<dbReference type="CAZy" id="GH17">
    <property type="family name" value="Glycoside Hydrolase Family 17"/>
</dbReference>
<sequence>MHTYCESSKRTVFDVGDEDVNIFYYIFLSQPDRQLIVLPDMKFISALLHFPLLAQAANNIYTGFNYGVFWGAFENGKTKADFLDGFMLAKNLSTPVVFDSARLFTCIQSNTADEPIEAFDAAVETKTKLFLSFWITPAKRGDSPDNLVKREMLALEKGFKKHGQAHRPLVICSTNSTPIRSICGGGLSGLLIQGQLPELLGNGKTKRRENTSVDSRNVTVTEGVPSPNPTAVPHKTWCITQADVFRNGNYVTVARSPDGADGECNSPPPYHGHPYSITLGAEVEPTEVPNDATWCVTVADVDWNGIPVPVDANPAGSDVLDPLLVRFHILHHLSHVAHHQHFQLQCLPAPLLVRLRLHQLLLFSPSDLFSTL</sequence>
<dbReference type="VEuPathDB" id="FungiDB:LEMA_P104580.1"/>
<dbReference type="eggNOG" id="ENOG502SI3D">
    <property type="taxonomic scope" value="Eukaryota"/>
</dbReference>
<proteinExistence type="predicted"/>
<dbReference type="HOGENOM" id="CLU_744087_0_0_1"/>
<organism evidence="2">
    <name type="scientific">Leptosphaeria maculans (strain JN3 / isolate v23.1.3 / race Av1-4-5-6-7-8)</name>
    <name type="common">Blackleg fungus</name>
    <name type="synonym">Phoma lingam</name>
    <dbReference type="NCBI Taxonomy" id="985895"/>
    <lineage>
        <taxon>Eukaryota</taxon>
        <taxon>Fungi</taxon>
        <taxon>Dikarya</taxon>
        <taxon>Ascomycota</taxon>
        <taxon>Pezizomycotina</taxon>
        <taxon>Dothideomycetes</taxon>
        <taxon>Pleosporomycetidae</taxon>
        <taxon>Pleosporales</taxon>
        <taxon>Pleosporineae</taxon>
        <taxon>Leptosphaeriaceae</taxon>
        <taxon>Plenodomus</taxon>
        <taxon>Plenodomus lingam/Leptosphaeria maculans species complex</taxon>
    </lineage>
</organism>
<evidence type="ECO:0000313" key="1">
    <source>
        <dbReference type="EMBL" id="CBX97327.1"/>
    </source>
</evidence>
<dbReference type="Proteomes" id="UP000002668">
    <property type="component" value="Genome"/>
</dbReference>
<dbReference type="EMBL" id="FP929131">
    <property type="protein sequence ID" value="CBX97327.1"/>
    <property type="molecule type" value="Genomic_DNA"/>
</dbReference>
<dbReference type="AlphaFoldDB" id="E5A131"/>
<accession>E5A131</accession>